<accession>A0A9D2ABK5</accession>
<gene>
    <name evidence="1" type="ORF">H9863_02010</name>
</gene>
<sequence>LETTAESLVGNVQSIQIMGDDIFVLDLQSGILRFSKDGKFLNKIGTRGQGPGEYVWPKGLLTNEKAGLIGIQESNDQADMVKWYSLDGKFVREQPAEKQRMFLGMNGYFFNYQDKFMAVDKLAFLVGNIEGNKNHTKYWSLALLDSAFNVQKEYMNPDFIRNEQDIRDNIFSGRMENHYAEEGPFISVFGDKLNVLYYQGDTIYRYQDTTQDFAPEYILNVGSKASFAESHRFYNKEQSFFNLLCVHALYQTEKYLYFQATRSSNGYTIAYNKADGTMKVHEYETELKEITFPANSALVLRVYTDRILYLQNDLVGGDFSVDYASSGKYWISILDSDKLEDFEATSPELLSILEKRKVDDNPILLIGVL</sequence>
<evidence type="ECO:0000313" key="2">
    <source>
        <dbReference type="Proteomes" id="UP000824202"/>
    </source>
</evidence>
<dbReference type="InterPro" id="IPR011042">
    <property type="entry name" value="6-blade_b-propeller_TolB-like"/>
</dbReference>
<proteinExistence type="predicted"/>
<dbReference type="Pfam" id="PF17170">
    <property type="entry name" value="DUF5128"/>
    <property type="match status" value="1"/>
</dbReference>
<comment type="caution">
    <text evidence="1">The sequence shown here is derived from an EMBL/GenBank/DDBJ whole genome shotgun (WGS) entry which is preliminary data.</text>
</comment>
<dbReference type="EMBL" id="DXFT01000041">
    <property type="protein sequence ID" value="HIX02877.1"/>
    <property type="molecule type" value="Genomic_DNA"/>
</dbReference>
<dbReference type="Gene3D" id="2.120.10.30">
    <property type="entry name" value="TolB, C-terminal domain"/>
    <property type="match status" value="1"/>
</dbReference>
<evidence type="ECO:0000313" key="1">
    <source>
        <dbReference type="EMBL" id="HIX02877.1"/>
    </source>
</evidence>
<reference evidence="1" key="2">
    <citation type="submission" date="2021-04" db="EMBL/GenBank/DDBJ databases">
        <authorList>
            <person name="Gilroy R."/>
        </authorList>
    </citation>
    <scope>NUCLEOTIDE SEQUENCE</scope>
    <source>
        <strain evidence="1">23274</strain>
    </source>
</reference>
<feature type="non-terminal residue" evidence="1">
    <location>
        <position position="1"/>
    </location>
</feature>
<reference evidence="1" key="1">
    <citation type="journal article" date="2021" name="PeerJ">
        <title>Extensive microbial diversity within the chicken gut microbiome revealed by metagenomics and culture.</title>
        <authorList>
            <person name="Gilroy R."/>
            <person name="Ravi A."/>
            <person name="Getino M."/>
            <person name="Pursley I."/>
            <person name="Horton D.L."/>
            <person name="Alikhan N.F."/>
            <person name="Baker D."/>
            <person name="Gharbi K."/>
            <person name="Hall N."/>
            <person name="Watson M."/>
            <person name="Adriaenssens E.M."/>
            <person name="Foster-Nyarko E."/>
            <person name="Jarju S."/>
            <person name="Secka A."/>
            <person name="Antonio M."/>
            <person name="Oren A."/>
            <person name="Chaudhuri R.R."/>
            <person name="La Ragione R."/>
            <person name="Hildebrand F."/>
            <person name="Pallen M.J."/>
        </authorList>
    </citation>
    <scope>NUCLEOTIDE SEQUENCE</scope>
    <source>
        <strain evidence="1">23274</strain>
    </source>
</reference>
<dbReference type="Proteomes" id="UP000824202">
    <property type="component" value="Unassembled WGS sequence"/>
</dbReference>
<name>A0A9D2ABK5_9BACT</name>
<organism evidence="1 2">
    <name type="scientific">Candidatus Odoribacter faecigallinarum</name>
    <dbReference type="NCBI Taxonomy" id="2838706"/>
    <lineage>
        <taxon>Bacteria</taxon>
        <taxon>Pseudomonadati</taxon>
        <taxon>Bacteroidota</taxon>
        <taxon>Bacteroidia</taxon>
        <taxon>Bacteroidales</taxon>
        <taxon>Odoribacteraceae</taxon>
        <taxon>Odoribacter</taxon>
    </lineage>
</organism>
<dbReference type="AlphaFoldDB" id="A0A9D2ABK5"/>
<protein>
    <submittedName>
        <fullName evidence="1">6-bladed beta-propeller</fullName>
    </submittedName>
</protein>